<evidence type="ECO:0000313" key="1">
    <source>
        <dbReference type="EMBL" id="RJG36367.1"/>
    </source>
</evidence>
<dbReference type="Proteomes" id="UP000283255">
    <property type="component" value="Unassembled WGS sequence"/>
</dbReference>
<gene>
    <name evidence="1" type="ORF">D1Z90_20405</name>
</gene>
<proteinExistence type="predicted"/>
<keyword evidence="2" id="KW-1185">Reference proteome</keyword>
<protein>
    <submittedName>
        <fullName evidence="1">Transposase</fullName>
    </submittedName>
</protein>
<dbReference type="AlphaFoldDB" id="A0A418Y953"/>
<accession>A0A418Y953</accession>
<name>A0A418Y953_9GAMM</name>
<reference evidence="1 2" key="1">
    <citation type="submission" date="2018-09" db="EMBL/GenBank/DDBJ databases">
        <authorList>
            <person name="Wang F."/>
        </authorList>
    </citation>
    <scope>NUCLEOTIDE SEQUENCE [LARGE SCALE GENOMIC DNA]</scope>
    <source>
        <strain evidence="1 2">PLHSC7-2</strain>
    </source>
</reference>
<evidence type="ECO:0000313" key="2">
    <source>
        <dbReference type="Proteomes" id="UP000283255"/>
    </source>
</evidence>
<sequence>MTLPRKQLICAESTPYYHVTSRCVRRAFLCGYDNYAKRS</sequence>
<comment type="caution">
    <text evidence="1">The sequence shown here is derived from an EMBL/GenBank/DDBJ whole genome shotgun (WGS) entry which is preliminary data.</text>
</comment>
<dbReference type="EMBL" id="QZCH01000080">
    <property type="protein sequence ID" value="RJG36367.1"/>
    <property type="molecule type" value="Genomic_DNA"/>
</dbReference>
<reference evidence="1 2" key="2">
    <citation type="submission" date="2019-01" db="EMBL/GenBank/DDBJ databases">
        <title>Motilimonas pumilus sp. nov., isolated from the gut of sea cucumber (Apostichopus japonicus).</title>
        <authorList>
            <person name="Wang F.-Q."/>
            <person name="Ren L.-H."/>
            <person name="Lin Y.-W."/>
            <person name="Sun G.-H."/>
            <person name="Du Z.-J."/>
            <person name="Zhao J.-X."/>
            <person name="Liu X.-J."/>
            <person name="Liu L.-J."/>
        </authorList>
    </citation>
    <scope>NUCLEOTIDE SEQUENCE [LARGE SCALE GENOMIC DNA]</scope>
    <source>
        <strain evidence="1 2">PLHSC7-2</strain>
    </source>
</reference>
<organism evidence="1 2">
    <name type="scientific">Motilimonas pumila</name>
    <dbReference type="NCBI Taxonomy" id="2303987"/>
    <lineage>
        <taxon>Bacteria</taxon>
        <taxon>Pseudomonadati</taxon>
        <taxon>Pseudomonadota</taxon>
        <taxon>Gammaproteobacteria</taxon>
        <taxon>Alteromonadales</taxon>
        <taxon>Alteromonadales genera incertae sedis</taxon>
        <taxon>Motilimonas</taxon>
    </lineage>
</organism>
<feature type="non-terminal residue" evidence="1">
    <location>
        <position position="39"/>
    </location>
</feature>